<comment type="catalytic activity">
    <reaction evidence="1">
        <text>D-maltose = alpha,alpha-trehalose</text>
        <dbReference type="Rhea" id="RHEA:15145"/>
        <dbReference type="ChEBI" id="CHEBI:16551"/>
        <dbReference type="ChEBI" id="CHEBI:17306"/>
        <dbReference type="EC" id="5.4.99.16"/>
    </reaction>
</comment>
<dbReference type="InterPro" id="IPR045857">
    <property type="entry name" value="O16G_dom_2"/>
</dbReference>
<dbReference type="GO" id="GO:0046872">
    <property type="term" value="F:metal ion binding"/>
    <property type="evidence" value="ECO:0007669"/>
    <property type="project" value="UniProtKB-KW"/>
</dbReference>
<dbReference type="SUPFAM" id="SSF51011">
    <property type="entry name" value="Glycosyl hydrolase domain"/>
    <property type="match status" value="1"/>
</dbReference>
<dbReference type="PANTHER" id="PTHR10357">
    <property type="entry name" value="ALPHA-AMYLASE FAMILY MEMBER"/>
    <property type="match status" value="1"/>
</dbReference>
<evidence type="ECO:0000256" key="10">
    <source>
        <dbReference type="ARBA" id="ARBA00031378"/>
    </source>
</evidence>
<dbReference type="GO" id="GO:0016740">
    <property type="term" value="F:transferase activity"/>
    <property type="evidence" value="ECO:0007669"/>
    <property type="project" value="UniProtKB-KW"/>
</dbReference>
<evidence type="ECO:0000256" key="5">
    <source>
        <dbReference type="ARBA" id="ARBA00022723"/>
    </source>
</evidence>
<evidence type="ECO:0000256" key="6">
    <source>
        <dbReference type="ARBA" id="ARBA00022741"/>
    </source>
</evidence>
<dbReference type="GO" id="GO:0047471">
    <property type="term" value="F:maltose alpha-D-glucosyltransferase activity"/>
    <property type="evidence" value="ECO:0007669"/>
    <property type="project" value="UniProtKB-EC"/>
</dbReference>
<dbReference type="EMBL" id="LWBP01000056">
    <property type="protein sequence ID" value="OQP66195.1"/>
    <property type="molecule type" value="Genomic_DNA"/>
</dbReference>
<dbReference type="GO" id="GO:0005524">
    <property type="term" value="F:ATP binding"/>
    <property type="evidence" value="ECO:0007669"/>
    <property type="project" value="UniProtKB-KW"/>
</dbReference>
<dbReference type="Gene3D" id="3.90.1200.10">
    <property type="match status" value="1"/>
</dbReference>
<protein>
    <recommendedName>
        <fullName evidence="3">maltose alpha-D-glucosyltransferase</fullName>
        <ecNumber evidence="3">5.4.99.16</ecNumber>
    </recommendedName>
    <alternativeName>
        <fullName evidence="10">Maltose alpha-D-glucosyltransferase</fullName>
    </alternativeName>
</protein>
<evidence type="ECO:0000256" key="1">
    <source>
        <dbReference type="ARBA" id="ARBA00001595"/>
    </source>
</evidence>
<comment type="caution">
    <text evidence="12">The sequence shown here is derived from an EMBL/GenBank/DDBJ whole genome shotgun (WGS) entry which is preliminary data.</text>
</comment>
<dbReference type="Pfam" id="PF18085">
    <property type="entry name" value="Mak_N_cap"/>
    <property type="match status" value="1"/>
</dbReference>
<dbReference type="Gene3D" id="3.20.20.80">
    <property type="entry name" value="Glycosidases"/>
    <property type="match status" value="1"/>
</dbReference>
<dbReference type="GO" id="GO:0005975">
    <property type="term" value="P:carbohydrate metabolic process"/>
    <property type="evidence" value="ECO:0007669"/>
    <property type="project" value="InterPro"/>
</dbReference>
<dbReference type="Pfam" id="PF16657">
    <property type="entry name" value="Malt_amylase_C"/>
    <property type="match status" value="1"/>
</dbReference>
<dbReference type="InterPro" id="IPR006047">
    <property type="entry name" value="GH13_cat_dom"/>
</dbReference>
<accession>A0A1V9G6C8</accession>
<comment type="similarity">
    <text evidence="2">Belongs to the glycosyl hydrolase 13 family. TreS subfamily.</text>
</comment>
<reference evidence="13" key="1">
    <citation type="submission" date="2016-04" db="EMBL/GenBank/DDBJ databases">
        <authorList>
            <person name="Chen L."/>
            <person name="Zhuang W."/>
            <person name="Wang G."/>
        </authorList>
    </citation>
    <scope>NUCLEOTIDE SEQUENCE [LARGE SCALE GENOMIC DNA]</scope>
    <source>
        <strain evidence="13">208</strain>
    </source>
</reference>
<keyword evidence="4 12" id="KW-0808">Transferase</keyword>
<dbReference type="EC" id="5.4.99.16" evidence="3"/>
<dbReference type="Pfam" id="PF00128">
    <property type="entry name" value="Alpha-amylase"/>
    <property type="match status" value="2"/>
</dbReference>
<dbReference type="InterPro" id="IPR012810">
    <property type="entry name" value="TreS/a-amylase_N"/>
</dbReference>
<keyword evidence="7" id="KW-0106">Calcium</keyword>
<dbReference type="PANTHER" id="PTHR10357:SF219">
    <property type="entry name" value="MALTOSE ALPHA-D-GLUCOSYLTRANSFERASE"/>
    <property type="match status" value="1"/>
</dbReference>
<dbReference type="Proteomes" id="UP000192276">
    <property type="component" value="Unassembled WGS sequence"/>
</dbReference>
<evidence type="ECO:0000259" key="11">
    <source>
        <dbReference type="SMART" id="SM00642"/>
    </source>
</evidence>
<dbReference type="InterPro" id="IPR013780">
    <property type="entry name" value="Glyco_hydro_b"/>
</dbReference>
<dbReference type="FunFam" id="3.20.20.80:FF:000055">
    <property type="entry name" value="Trehalose synthase"/>
    <property type="match status" value="1"/>
</dbReference>
<evidence type="ECO:0000313" key="12">
    <source>
        <dbReference type="EMBL" id="OQP66195.1"/>
    </source>
</evidence>
<dbReference type="InterPro" id="IPR017853">
    <property type="entry name" value="GH"/>
</dbReference>
<feature type="domain" description="Glycosyl hydrolase family 13 catalytic" evidence="11">
    <location>
        <begin position="26"/>
        <end position="425"/>
    </location>
</feature>
<evidence type="ECO:0000256" key="7">
    <source>
        <dbReference type="ARBA" id="ARBA00022837"/>
    </source>
</evidence>
<dbReference type="NCBIfam" id="TIGR02456">
    <property type="entry name" value="treS_nterm"/>
    <property type="match status" value="1"/>
</dbReference>
<keyword evidence="8" id="KW-0067">ATP-binding</keyword>
<evidence type="ECO:0000256" key="2">
    <source>
        <dbReference type="ARBA" id="ARBA00005496"/>
    </source>
</evidence>
<keyword evidence="9" id="KW-0413">Isomerase</keyword>
<keyword evidence="5" id="KW-0479">Metal-binding</keyword>
<sequence>MEKKIKNTNHVLSDKLHWYKDAIIYELHIKAFCDSNGDGIGDFGGLMQKLDYLQELGVNTIWLLPFYPSPLRDDGYDIADYYNINNTYGNIPQLKMLLDEAHQRNLRIITELVINHTSDQHPWFQRARTAPKGSPERNYYVWTDDPTQYKDVRIIFQDFEASNWSWDPVAEQYYWHRFFHHQPDLNYDNPQVQKEVFNIIDYWCNMGVDGFRLDAVPYLFEREGTNGENLPETHAFLKRLRAHVDEKFPGTVLLAEANMWPEDSASYFGDGDECHMNYHFPVMPRMFMALQMEDRYPVTDIFDQTPAIPPTCQWAIFLRNHDELTLEMVTDEERDYMYKVYAKDPKARINLGIRHRLAPLMENNREKIELLNSLLFSLPGTPVIYYGDEIGMGDNFYLGDRDGVRTPMQWSPDRNAGFSNSNPHQLYLPLILDPEYHYESVNVEMQRRNTSSLFWFMKRMINMRKKHKAFGRGDLTFLNVDNPKVLAFLRRYENETLLIVVNLSKFAQVAEVPLEGYKGFALMELMSRNKFPAVGKAGTYFFTLGPHNWLWFSLEKTHPGIDEKKTIPLLQINKLQDIVNKSTRAELENAVLPAYLKQCKWFTGRARSVHGVEIINYMNIPSSPEALLLLLEVTYESGLPEMYQLIVTFAQDPVARKLASSFPHSVIAWMHAGEQEGILCDALFVTTFQQWLLQHLAHNETLQGRDSNQLRFHNNGSLTTYSVQHEDIKSKIFEGDRYNGSITYDNNFFLTIYRRVDYYINPDAEITHFLSEEAKYEYIPAFLGAIEWGTEKGMITMGMLQVMIENHGNGYTYMQERVYNYIERILALNQDNLPAWEAMGNLTEPVGIDELPNELKDLLGGRAADQARLIGIRTGQMHLALASGTMVKDFKPEEFSLHYQRSLFSAMVSLVREVFQNLKRNLNKLPPELQSEAEELLKHRDEVLNVFKKIYTKKLDVLKIRIHGYYTLSQVLLTGKDIAIQGYGGDPLRPYSERRLKRSPLHDVATMLRSFHNTVYEGFHQNHHMLKENMAKYVPFIRLWAHYMGGFFMKAYLDTVAGSKFIPADKHDFRVMIQTFLLEKSLNDLNHGLSNGYGSIMVPMRTIKTIIR</sequence>
<dbReference type="Gene3D" id="2.60.40.1180">
    <property type="entry name" value="Golgi alpha-mannosidase II"/>
    <property type="match status" value="1"/>
</dbReference>
<dbReference type="CDD" id="cd11334">
    <property type="entry name" value="AmyAc_TreS"/>
    <property type="match status" value="1"/>
</dbReference>
<evidence type="ECO:0000256" key="9">
    <source>
        <dbReference type="ARBA" id="ARBA00023235"/>
    </source>
</evidence>
<dbReference type="InterPro" id="IPR040999">
    <property type="entry name" value="Mak_N_cap"/>
</dbReference>
<evidence type="ECO:0000256" key="8">
    <source>
        <dbReference type="ARBA" id="ARBA00022840"/>
    </source>
</evidence>
<organism evidence="12 13">
    <name type="scientific">Niastella populi</name>
    <dbReference type="NCBI Taxonomy" id="550983"/>
    <lineage>
        <taxon>Bacteria</taxon>
        <taxon>Pseudomonadati</taxon>
        <taxon>Bacteroidota</taxon>
        <taxon>Chitinophagia</taxon>
        <taxon>Chitinophagales</taxon>
        <taxon>Chitinophagaceae</taxon>
        <taxon>Niastella</taxon>
    </lineage>
</organism>
<dbReference type="InterPro" id="IPR032091">
    <property type="entry name" value="Malt_amylase-like_C"/>
</dbReference>
<evidence type="ECO:0000313" key="13">
    <source>
        <dbReference type="Proteomes" id="UP000192276"/>
    </source>
</evidence>
<dbReference type="SUPFAM" id="SSF51445">
    <property type="entry name" value="(Trans)glycosidases"/>
    <property type="match status" value="1"/>
</dbReference>
<dbReference type="STRING" id="550983.A4R26_13980"/>
<evidence type="ECO:0000256" key="4">
    <source>
        <dbReference type="ARBA" id="ARBA00022679"/>
    </source>
</evidence>
<keyword evidence="13" id="KW-1185">Reference proteome</keyword>
<dbReference type="Gene3D" id="3.90.400.10">
    <property type="entry name" value="Oligo-1,6-glucosidase, Domain 2"/>
    <property type="match status" value="1"/>
</dbReference>
<dbReference type="OrthoDB" id="9806009at2"/>
<keyword evidence="6" id="KW-0547">Nucleotide-binding</keyword>
<name>A0A1V9G6C8_9BACT</name>
<dbReference type="SMART" id="SM00642">
    <property type="entry name" value="Aamy"/>
    <property type="match status" value="1"/>
</dbReference>
<proteinExistence type="inferred from homology"/>
<gene>
    <name evidence="12" type="ORF">A4R26_13980</name>
</gene>
<dbReference type="RefSeq" id="WP_081162905.1">
    <property type="nucleotide sequence ID" value="NZ_LWBP01000056.1"/>
</dbReference>
<dbReference type="AlphaFoldDB" id="A0A1V9G6C8"/>
<evidence type="ECO:0000256" key="3">
    <source>
        <dbReference type="ARBA" id="ARBA00012619"/>
    </source>
</evidence>